<evidence type="ECO:0000313" key="4">
    <source>
        <dbReference type="Proteomes" id="UP000460318"/>
    </source>
</evidence>
<name>A0A7X3IFL4_9BACL</name>
<dbReference type="SUPFAM" id="SSF55347">
    <property type="entry name" value="Glyceraldehyde-3-phosphate dehydrogenase-like, C-terminal domain"/>
    <property type="match status" value="1"/>
</dbReference>
<accession>A0A7X3IFL4</accession>
<dbReference type="EMBL" id="WUBI01000001">
    <property type="protein sequence ID" value="MWV43002.1"/>
    <property type="molecule type" value="Genomic_DNA"/>
</dbReference>
<evidence type="ECO:0000259" key="1">
    <source>
        <dbReference type="Pfam" id="PF01408"/>
    </source>
</evidence>
<dbReference type="PANTHER" id="PTHR43377">
    <property type="entry name" value="BILIVERDIN REDUCTASE A"/>
    <property type="match status" value="1"/>
</dbReference>
<dbReference type="InterPro" id="IPR051450">
    <property type="entry name" value="Gfo/Idh/MocA_Oxidoreductases"/>
</dbReference>
<dbReference type="InterPro" id="IPR000683">
    <property type="entry name" value="Gfo/Idh/MocA-like_OxRdtase_N"/>
</dbReference>
<dbReference type="InterPro" id="IPR036291">
    <property type="entry name" value="NAD(P)-bd_dom_sf"/>
</dbReference>
<dbReference type="Pfam" id="PF01408">
    <property type="entry name" value="GFO_IDH_MocA"/>
    <property type="match status" value="1"/>
</dbReference>
<keyword evidence="4" id="KW-1185">Reference proteome</keyword>
<gene>
    <name evidence="3" type="ORF">GRF59_05115</name>
</gene>
<sequence length="333" mass="37250">MIRIGKISYWHVHAWDYTKQAQEHPEAEIVAVWDENPERGQEAAEKQGVKFYDSLDEMLAQDDIDAVIVDAPTRMHREVMLKAAAAGKHIFTEKVLASTLHEVNDILNAVQENHVKLTVSLPRLNDGYTLAIREILEQELLGQVTLVRVRLSHNGATAGWLPEHFYSLEDCLGGALIDLGCHPMYLTRLFLNQEPIDVSAQFGYVTGKEVEDNAVATLSTKTGAVGIVEAGFVNNFSPFTIEVHGTDGTLLYGTPNEKLLIRTTRKEEYKNEWVEVPVPGARESAFHQWIGHIQNDTTADENVAFAVELTKLMEAANQSAREHRNVRLSELQG</sequence>
<dbReference type="GO" id="GO:0000166">
    <property type="term" value="F:nucleotide binding"/>
    <property type="evidence" value="ECO:0007669"/>
    <property type="project" value="InterPro"/>
</dbReference>
<protein>
    <submittedName>
        <fullName evidence="3">Gfo/Idh/MocA family oxidoreductase</fullName>
    </submittedName>
</protein>
<dbReference type="Gene3D" id="3.40.50.720">
    <property type="entry name" value="NAD(P)-binding Rossmann-like Domain"/>
    <property type="match status" value="1"/>
</dbReference>
<dbReference type="Proteomes" id="UP000460318">
    <property type="component" value="Unassembled WGS sequence"/>
</dbReference>
<feature type="domain" description="Gfo/Idh/MocA-like oxidoreductase N-terminal" evidence="1">
    <location>
        <begin position="5"/>
        <end position="119"/>
    </location>
</feature>
<dbReference type="Gene3D" id="3.30.360.10">
    <property type="entry name" value="Dihydrodipicolinate Reductase, domain 2"/>
    <property type="match status" value="1"/>
</dbReference>
<reference evidence="3 4" key="1">
    <citation type="submission" date="2019-12" db="EMBL/GenBank/DDBJ databases">
        <title>Paenibacillus sp. nov., an endophytic bacterium isolated from the stem of Dendrobium.</title>
        <authorList>
            <person name="Zhao R."/>
        </authorList>
    </citation>
    <scope>NUCLEOTIDE SEQUENCE [LARGE SCALE GENOMIC DNA]</scope>
    <source>
        <strain evidence="3 4">HJL G12</strain>
    </source>
</reference>
<feature type="domain" description="GFO/IDH/MocA-like oxidoreductase" evidence="2">
    <location>
        <begin position="130"/>
        <end position="250"/>
    </location>
</feature>
<dbReference type="InterPro" id="IPR055170">
    <property type="entry name" value="GFO_IDH_MocA-like_dom"/>
</dbReference>
<dbReference type="AlphaFoldDB" id="A0A7X3IFL4"/>
<evidence type="ECO:0000313" key="3">
    <source>
        <dbReference type="EMBL" id="MWV43002.1"/>
    </source>
</evidence>
<evidence type="ECO:0000259" key="2">
    <source>
        <dbReference type="Pfam" id="PF22725"/>
    </source>
</evidence>
<proteinExistence type="predicted"/>
<dbReference type="Pfam" id="PF22725">
    <property type="entry name" value="GFO_IDH_MocA_C3"/>
    <property type="match status" value="1"/>
</dbReference>
<dbReference type="SUPFAM" id="SSF51735">
    <property type="entry name" value="NAD(P)-binding Rossmann-fold domains"/>
    <property type="match status" value="1"/>
</dbReference>
<comment type="caution">
    <text evidence="3">The sequence shown here is derived from an EMBL/GenBank/DDBJ whole genome shotgun (WGS) entry which is preliminary data.</text>
</comment>
<dbReference type="RefSeq" id="WP_160496556.1">
    <property type="nucleotide sequence ID" value="NZ_WUBI01000001.1"/>
</dbReference>
<organism evidence="3 4">
    <name type="scientific">Paenibacillus dendrobii</name>
    <dbReference type="NCBI Taxonomy" id="2691084"/>
    <lineage>
        <taxon>Bacteria</taxon>
        <taxon>Bacillati</taxon>
        <taxon>Bacillota</taxon>
        <taxon>Bacilli</taxon>
        <taxon>Bacillales</taxon>
        <taxon>Paenibacillaceae</taxon>
        <taxon>Paenibacillus</taxon>
    </lineage>
</organism>
<dbReference type="PANTHER" id="PTHR43377:SF1">
    <property type="entry name" value="BILIVERDIN REDUCTASE A"/>
    <property type="match status" value="1"/>
</dbReference>